<protein>
    <submittedName>
        <fullName evidence="1">Uncharacterized protein</fullName>
    </submittedName>
</protein>
<organism evidence="1 2">
    <name type="scientific">Colletotrichum truncatum</name>
    <name type="common">Anthracnose fungus</name>
    <name type="synonym">Colletotrichum capsici</name>
    <dbReference type="NCBI Taxonomy" id="5467"/>
    <lineage>
        <taxon>Eukaryota</taxon>
        <taxon>Fungi</taxon>
        <taxon>Dikarya</taxon>
        <taxon>Ascomycota</taxon>
        <taxon>Pezizomycotina</taxon>
        <taxon>Sordariomycetes</taxon>
        <taxon>Hypocreomycetidae</taxon>
        <taxon>Glomerellales</taxon>
        <taxon>Glomerellaceae</taxon>
        <taxon>Colletotrichum</taxon>
        <taxon>Colletotrichum truncatum species complex</taxon>
    </lineage>
</organism>
<name>A0ACC3YZR0_COLTU</name>
<keyword evidence="2" id="KW-1185">Reference proteome</keyword>
<proteinExistence type="predicted"/>
<dbReference type="Proteomes" id="UP000805649">
    <property type="component" value="Unassembled WGS sequence"/>
</dbReference>
<accession>A0ACC3YZR0</accession>
<sequence>MPSLGARDLVARASINHVPQPQAGKVVSIIVALVSACTLASLFALRITTVKDWRILPWTMWLVTFIYLFSFIFVFGTSILQFGFGTDLNYETCSAATLFCLGAYVATKFIYLFMVDRAHIIRQTSKPRLKSKLYLVNSFGMLGVFVIIVIMNFIFRITDFVDGICVIGLGRGVVLPLISFDAAVNVYLTILFLLPLLSLHSVKYNFWKPWTLDWRNQRIPRAPPNVRLRKLVVRTFIGSCCTLLSSVTNLTVLTALNGEVAWLCLLCCNTDIFFSALVMNWVTSPGQESTLRTLTRPSRGVSTLRPDDDQTYPLDPDGNSTGKAWDPRRTPTSTTIGLQSTGSRGDNVEDGVELHEQQPKGHDDPEALNHEIQSKHNSLDNHHEADDREKPELNSECSVIRKEEGSGNSQITTI</sequence>
<reference evidence="1 2" key="1">
    <citation type="journal article" date="2020" name="Phytopathology">
        <title>Genome Sequence Resources of Colletotrichum truncatum, C. plurivorum, C. musicola, and C. sojae: Four Species Pathogenic to Soybean (Glycine max).</title>
        <authorList>
            <person name="Rogerio F."/>
            <person name="Boufleur T.R."/>
            <person name="Ciampi-Guillardi M."/>
            <person name="Sukno S.A."/>
            <person name="Thon M.R."/>
            <person name="Massola Junior N.S."/>
            <person name="Baroncelli R."/>
        </authorList>
    </citation>
    <scope>NUCLEOTIDE SEQUENCE [LARGE SCALE GENOMIC DNA]</scope>
    <source>
        <strain evidence="1 2">CMES1059</strain>
    </source>
</reference>
<evidence type="ECO:0000313" key="1">
    <source>
        <dbReference type="EMBL" id="KAL0936842.1"/>
    </source>
</evidence>
<evidence type="ECO:0000313" key="2">
    <source>
        <dbReference type="Proteomes" id="UP000805649"/>
    </source>
</evidence>
<comment type="caution">
    <text evidence="1">The sequence shown here is derived from an EMBL/GenBank/DDBJ whole genome shotgun (WGS) entry which is preliminary data.</text>
</comment>
<gene>
    <name evidence="1" type="ORF">CTRU02_209058</name>
</gene>
<dbReference type="EMBL" id="VUJX02000005">
    <property type="protein sequence ID" value="KAL0936842.1"/>
    <property type="molecule type" value="Genomic_DNA"/>
</dbReference>